<dbReference type="AlphaFoldDB" id="A0A4T0BXU8"/>
<dbReference type="GO" id="GO:0003713">
    <property type="term" value="F:transcription coactivator activity"/>
    <property type="evidence" value="ECO:0007669"/>
    <property type="project" value="InterPro"/>
</dbReference>
<sequence>MLAELNIAKEMPPQLSKKRASKADEYNSDDGFVEDAPKSNKRAKTSQPISKDKQLDDDGNPYWELSGKRRVTLSEFKKMHLVSTFPLLENCDKSNPHAHLQINVREYYEKDGKMLPGKKGISLSLEQFSAFLEVLPEIEAALKSKDQELPRPNYTSEGPSIAAESEQEEFETETADVEPETKTDTSSNKLDKFKYGKKNHEATSDEED</sequence>
<evidence type="ECO:0000256" key="3">
    <source>
        <dbReference type="ARBA" id="ARBA00023015"/>
    </source>
</evidence>
<dbReference type="InterPro" id="IPR003173">
    <property type="entry name" value="PC4_C"/>
</dbReference>
<dbReference type="InterPro" id="IPR045125">
    <property type="entry name" value="Sub1/Tcp4-like"/>
</dbReference>
<dbReference type="PANTHER" id="PTHR13215">
    <property type="entry name" value="RNA POLYMERASE II TRANSCRIPTIONAL COACTIVATOR"/>
    <property type="match status" value="1"/>
</dbReference>
<dbReference type="GO" id="GO:0060261">
    <property type="term" value="P:positive regulation of transcription initiation by RNA polymerase II"/>
    <property type="evidence" value="ECO:0007669"/>
    <property type="project" value="InterPro"/>
</dbReference>
<evidence type="ECO:0000256" key="1">
    <source>
        <dbReference type="ARBA" id="ARBA00004123"/>
    </source>
</evidence>
<dbReference type="Proteomes" id="UP000308724">
    <property type="component" value="Unassembled WGS sequence"/>
</dbReference>
<comment type="caution">
    <text evidence="9">The sequence shown here is derived from an EMBL/GenBank/DDBJ whole genome shotgun (WGS) entry which is preliminary data.</text>
</comment>
<evidence type="ECO:0000256" key="5">
    <source>
        <dbReference type="ARBA" id="ARBA00023163"/>
    </source>
</evidence>
<evidence type="ECO:0000256" key="6">
    <source>
        <dbReference type="ARBA" id="ARBA00023242"/>
    </source>
</evidence>
<evidence type="ECO:0000313" key="10">
    <source>
        <dbReference type="Proteomes" id="UP000308724"/>
    </source>
</evidence>
<keyword evidence="5" id="KW-0804">Transcription</keyword>
<reference evidence="9 10" key="1">
    <citation type="submission" date="2018-10" db="EMBL/GenBank/DDBJ databases">
        <title>Fifty Aureobasidium pullulans genomes reveal a recombining polyextremotolerant generalist.</title>
        <authorList>
            <person name="Gostincar C."/>
            <person name="Turk M."/>
            <person name="Zajc J."/>
            <person name="Gunde-Cimerman N."/>
        </authorList>
    </citation>
    <scope>NUCLEOTIDE SEQUENCE [LARGE SCALE GENOMIC DNA]</scope>
    <source>
        <strain evidence="9 10">EXF-1645</strain>
    </source>
</reference>
<feature type="region of interest" description="Disordered" evidence="7">
    <location>
        <begin position="1"/>
        <end position="62"/>
    </location>
</feature>
<proteinExistence type="inferred from homology"/>
<dbReference type="InterPro" id="IPR009044">
    <property type="entry name" value="ssDNA-bd_transcriptional_reg"/>
</dbReference>
<dbReference type="GO" id="GO:0005634">
    <property type="term" value="C:nucleus"/>
    <property type="evidence" value="ECO:0007669"/>
    <property type="project" value="UniProtKB-SubCell"/>
</dbReference>
<dbReference type="GO" id="GO:0003677">
    <property type="term" value="F:DNA binding"/>
    <property type="evidence" value="ECO:0007669"/>
    <property type="project" value="UniProtKB-KW"/>
</dbReference>
<gene>
    <name evidence="9" type="ORF">D6C78_03404</name>
</gene>
<name>A0A4T0BXU8_AURPU</name>
<dbReference type="Pfam" id="PF02229">
    <property type="entry name" value="PC4"/>
    <property type="match status" value="1"/>
</dbReference>
<accession>A0A4T0BXU8</accession>
<feature type="compositionally biased region" description="Acidic residues" evidence="7">
    <location>
        <begin position="165"/>
        <end position="178"/>
    </location>
</feature>
<organism evidence="9 10">
    <name type="scientific">Aureobasidium pullulans</name>
    <name type="common">Black yeast</name>
    <name type="synonym">Pullularia pullulans</name>
    <dbReference type="NCBI Taxonomy" id="5580"/>
    <lineage>
        <taxon>Eukaryota</taxon>
        <taxon>Fungi</taxon>
        <taxon>Dikarya</taxon>
        <taxon>Ascomycota</taxon>
        <taxon>Pezizomycotina</taxon>
        <taxon>Dothideomycetes</taxon>
        <taxon>Dothideomycetidae</taxon>
        <taxon>Dothideales</taxon>
        <taxon>Saccotheciaceae</taxon>
        <taxon>Aureobasidium</taxon>
    </lineage>
</organism>
<feature type="domain" description="Transcriptional coactivator p15 (PC4) C-terminal" evidence="8">
    <location>
        <begin position="102"/>
        <end position="133"/>
    </location>
</feature>
<keyword evidence="6" id="KW-0539">Nucleus</keyword>
<evidence type="ECO:0000256" key="7">
    <source>
        <dbReference type="SAM" id="MobiDB-lite"/>
    </source>
</evidence>
<evidence type="ECO:0000256" key="2">
    <source>
        <dbReference type="ARBA" id="ARBA00009001"/>
    </source>
</evidence>
<evidence type="ECO:0000256" key="4">
    <source>
        <dbReference type="ARBA" id="ARBA00023125"/>
    </source>
</evidence>
<keyword evidence="3" id="KW-0805">Transcription regulation</keyword>
<feature type="region of interest" description="Disordered" evidence="7">
    <location>
        <begin position="143"/>
        <end position="208"/>
    </location>
</feature>
<dbReference type="Gene3D" id="2.30.31.10">
    <property type="entry name" value="Transcriptional Coactivator Pc4, Chain A"/>
    <property type="match status" value="2"/>
</dbReference>
<comment type="similarity">
    <text evidence="2">Belongs to the transcriptional coactivator PC4 family.</text>
</comment>
<dbReference type="EMBL" id="QZBZ01000049">
    <property type="protein sequence ID" value="TIA39258.1"/>
    <property type="molecule type" value="Genomic_DNA"/>
</dbReference>
<evidence type="ECO:0000313" key="9">
    <source>
        <dbReference type="EMBL" id="TIA39258.1"/>
    </source>
</evidence>
<keyword evidence="4" id="KW-0238">DNA-binding</keyword>
<dbReference type="SUPFAM" id="SSF54447">
    <property type="entry name" value="ssDNA-binding transcriptional regulator domain"/>
    <property type="match status" value="1"/>
</dbReference>
<feature type="compositionally biased region" description="Basic and acidic residues" evidence="7">
    <location>
        <begin position="179"/>
        <end position="208"/>
    </location>
</feature>
<evidence type="ECO:0000259" key="8">
    <source>
        <dbReference type="Pfam" id="PF02229"/>
    </source>
</evidence>
<comment type="subcellular location">
    <subcellularLocation>
        <location evidence="1">Nucleus</location>
    </subcellularLocation>
</comment>
<protein>
    <submittedName>
        <fullName evidence="9">PC4-domain-containing protein</fullName>
    </submittedName>
</protein>